<dbReference type="EMBL" id="CM039426">
    <property type="protein sequence ID" value="KAI4357156.1"/>
    <property type="molecule type" value="Genomic_DNA"/>
</dbReference>
<protein>
    <submittedName>
        <fullName evidence="1">Uncharacterized protein</fullName>
    </submittedName>
</protein>
<accession>A0ACB9Q8S0</accession>
<reference evidence="1 2" key="1">
    <citation type="journal article" date="2022" name="DNA Res.">
        <title>Chromosomal-level genome assembly of the orchid tree Bauhinia variegata (Leguminosae; Cercidoideae) supports the allotetraploid origin hypothesis of Bauhinia.</title>
        <authorList>
            <person name="Zhong Y."/>
            <person name="Chen Y."/>
            <person name="Zheng D."/>
            <person name="Pang J."/>
            <person name="Liu Y."/>
            <person name="Luo S."/>
            <person name="Meng S."/>
            <person name="Qian L."/>
            <person name="Wei D."/>
            <person name="Dai S."/>
            <person name="Zhou R."/>
        </authorList>
    </citation>
    <scope>NUCLEOTIDE SEQUENCE [LARGE SCALE GENOMIC DNA]</scope>
    <source>
        <strain evidence="1">BV-YZ2020</strain>
    </source>
</reference>
<evidence type="ECO:0000313" key="1">
    <source>
        <dbReference type="EMBL" id="KAI4357156.1"/>
    </source>
</evidence>
<proteinExistence type="predicted"/>
<sequence>MQIQFPKEIKLVNCHCPFYIHATGSFPSFRVFYGTNGLRHRITKCGARSSRDVWGRILPIIYWGLVLLQLDKVALLLAHMLDSL</sequence>
<gene>
    <name evidence="1" type="ORF">L6164_001123</name>
</gene>
<name>A0ACB9Q8S0_BAUVA</name>
<organism evidence="1 2">
    <name type="scientific">Bauhinia variegata</name>
    <name type="common">Purple orchid tree</name>
    <name type="synonym">Phanera variegata</name>
    <dbReference type="NCBI Taxonomy" id="167791"/>
    <lineage>
        <taxon>Eukaryota</taxon>
        <taxon>Viridiplantae</taxon>
        <taxon>Streptophyta</taxon>
        <taxon>Embryophyta</taxon>
        <taxon>Tracheophyta</taxon>
        <taxon>Spermatophyta</taxon>
        <taxon>Magnoliopsida</taxon>
        <taxon>eudicotyledons</taxon>
        <taxon>Gunneridae</taxon>
        <taxon>Pentapetalae</taxon>
        <taxon>rosids</taxon>
        <taxon>fabids</taxon>
        <taxon>Fabales</taxon>
        <taxon>Fabaceae</taxon>
        <taxon>Cercidoideae</taxon>
        <taxon>Cercideae</taxon>
        <taxon>Bauhiniinae</taxon>
        <taxon>Bauhinia</taxon>
    </lineage>
</organism>
<dbReference type="Proteomes" id="UP000828941">
    <property type="component" value="Chromosome 1"/>
</dbReference>
<keyword evidence="2" id="KW-1185">Reference proteome</keyword>
<evidence type="ECO:0000313" key="2">
    <source>
        <dbReference type="Proteomes" id="UP000828941"/>
    </source>
</evidence>
<comment type="caution">
    <text evidence="1">The sequence shown here is derived from an EMBL/GenBank/DDBJ whole genome shotgun (WGS) entry which is preliminary data.</text>
</comment>